<evidence type="ECO:0000313" key="19">
    <source>
        <dbReference type="EMBL" id="GGZ03363.1"/>
    </source>
</evidence>
<keyword evidence="20" id="KW-1185">Reference proteome</keyword>
<feature type="transmembrane region" description="Helical" evidence="16">
    <location>
        <begin position="107"/>
        <end position="128"/>
    </location>
</feature>
<dbReference type="InterPro" id="IPR036257">
    <property type="entry name" value="Cyt_c_oxidase_su2_TM_sf"/>
</dbReference>
<evidence type="ECO:0000256" key="12">
    <source>
        <dbReference type="ARBA" id="ARBA00023139"/>
    </source>
</evidence>
<dbReference type="GO" id="GO:0016682">
    <property type="term" value="F:oxidoreductase activity, acting on diphenols and related substances as donors, oxygen as acceptor"/>
    <property type="evidence" value="ECO:0007669"/>
    <property type="project" value="InterPro"/>
</dbReference>
<feature type="domain" description="Cytochrome oxidase subunit II transmembrane region profile" evidence="18">
    <location>
        <begin position="40"/>
        <end position="137"/>
    </location>
</feature>
<dbReference type="InterPro" id="IPR002429">
    <property type="entry name" value="CcO_II-like_C"/>
</dbReference>
<evidence type="ECO:0000256" key="13">
    <source>
        <dbReference type="ARBA" id="ARBA00023288"/>
    </source>
</evidence>
<dbReference type="Gene3D" id="1.10.287.90">
    <property type="match status" value="1"/>
</dbReference>
<dbReference type="InterPro" id="IPR011759">
    <property type="entry name" value="Cyt_c_oxidase_su2_TM_dom"/>
</dbReference>
<dbReference type="SUPFAM" id="SSF49503">
    <property type="entry name" value="Cupredoxins"/>
    <property type="match status" value="1"/>
</dbReference>
<feature type="compositionally biased region" description="Low complexity" evidence="15">
    <location>
        <begin position="412"/>
        <end position="426"/>
    </location>
</feature>
<keyword evidence="6 16" id="KW-0812">Transmembrane</keyword>
<evidence type="ECO:0000256" key="14">
    <source>
        <dbReference type="ARBA" id="ARBA00030198"/>
    </source>
</evidence>
<dbReference type="InterPro" id="IPR006333">
    <property type="entry name" value="Cyt_o_ubiquinol_oxidase_su2"/>
</dbReference>
<dbReference type="GO" id="GO:0042773">
    <property type="term" value="P:ATP synthesis coupled electron transport"/>
    <property type="evidence" value="ECO:0007669"/>
    <property type="project" value="TreeGrafter"/>
</dbReference>
<reference evidence="19" key="2">
    <citation type="submission" date="2020-09" db="EMBL/GenBank/DDBJ databases">
        <authorList>
            <person name="Sun Q."/>
            <person name="Kim S."/>
        </authorList>
    </citation>
    <scope>NUCLEOTIDE SEQUENCE</scope>
    <source>
        <strain evidence="19">KCTC 32255</strain>
    </source>
</reference>
<keyword evidence="7" id="KW-0732">Signal</keyword>
<dbReference type="GO" id="GO:0005507">
    <property type="term" value="F:copper ion binding"/>
    <property type="evidence" value="ECO:0007669"/>
    <property type="project" value="InterPro"/>
</dbReference>
<proteinExistence type="inferred from homology"/>
<reference evidence="19" key="1">
    <citation type="journal article" date="2014" name="Int. J. Syst. Evol. Microbiol.">
        <title>Complete genome sequence of Corynebacterium casei LMG S-19264T (=DSM 44701T), isolated from a smear-ripened cheese.</title>
        <authorList>
            <consortium name="US DOE Joint Genome Institute (JGI-PGF)"/>
            <person name="Walter F."/>
            <person name="Albersmeier A."/>
            <person name="Kalinowski J."/>
            <person name="Ruckert C."/>
        </authorList>
    </citation>
    <scope>NUCLEOTIDE SEQUENCE</scope>
    <source>
        <strain evidence="19">KCTC 32255</strain>
    </source>
</reference>
<evidence type="ECO:0000256" key="7">
    <source>
        <dbReference type="ARBA" id="ARBA00022729"/>
    </source>
</evidence>
<dbReference type="GO" id="GO:0005886">
    <property type="term" value="C:plasma membrane"/>
    <property type="evidence" value="ECO:0007669"/>
    <property type="project" value="UniProtKB-SubCell"/>
</dbReference>
<name>A0A918UG50_9SPHN</name>
<keyword evidence="4" id="KW-1003">Cell membrane</keyword>
<evidence type="ECO:0000256" key="6">
    <source>
        <dbReference type="ARBA" id="ARBA00022692"/>
    </source>
</evidence>
<evidence type="ECO:0000256" key="16">
    <source>
        <dbReference type="SAM" id="Phobius"/>
    </source>
</evidence>
<dbReference type="PROSITE" id="PS50857">
    <property type="entry name" value="COX2_CUA"/>
    <property type="match status" value="1"/>
</dbReference>
<dbReference type="GO" id="GO:0009486">
    <property type="term" value="F:cytochrome bo3 ubiquinol oxidase activity"/>
    <property type="evidence" value="ECO:0007669"/>
    <property type="project" value="InterPro"/>
</dbReference>
<evidence type="ECO:0000256" key="4">
    <source>
        <dbReference type="ARBA" id="ARBA00022475"/>
    </source>
</evidence>
<gene>
    <name evidence="19" type="ORF">GCM10011614_17830</name>
</gene>
<dbReference type="Gene3D" id="2.60.40.420">
    <property type="entry name" value="Cupredoxins - blue copper proteins"/>
    <property type="match status" value="1"/>
</dbReference>
<evidence type="ECO:0000256" key="1">
    <source>
        <dbReference type="ARBA" id="ARBA00004651"/>
    </source>
</evidence>
<dbReference type="InterPro" id="IPR034227">
    <property type="entry name" value="CuRO_UO_II"/>
</dbReference>
<dbReference type="GO" id="GO:0004129">
    <property type="term" value="F:cytochrome-c oxidase activity"/>
    <property type="evidence" value="ECO:0007669"/>
    <property type="project" value="InterPro"/>
</dbReference>
<keyword evidence="12" id="KW-0564">Palmitate</keyword>
<dbReference type="InterPro" id="IPR008972">
    <property type="entry name" value="Cupredoxin"/>
</dbReference>
<dbReference type="Pfam" id="PF06481">
    <property type="entry name" value="COX_ARM"/>
    <property type="match status" value="1"/>
</dbReference>
<feature type="domain" description="Cytochrome oxidase subunit II copper A binding" evidence="17">
    <location>
        <begin position="152"/>
        <end position="264"/>
    </location>
</feature>
<evidence type="ECO:0000256" key="11">
    <source>
        <dbReference type="ARBA" id="ARBA00023136"/>
    </source>
</evidence>
<dbReference type="PANTHER" id="PTHR22888">
    <property type="entry name" value="CYTOCHROME C OXIDASE, SUBUNIT II"/>
    <property type="match status" value="1"/>
</dbReference>
<comment type="caution">
    <text evidence="19">The sequence shown here is derived from an EMBL/GenBank/DDBJ whole genome shotgun (WGS) entry which is preliminary data.</text>
</comment>
<dbReference type="Proteomes" id="UP000648075">
    <property type="component" value="Unassembled WGS sequence"/>
</dbReference>
<evidence type="ECO:0000259" key="18">
    <source>
        <dbReference type="PROSITE" id="PS50999"/>
    </source>
</evidence>
<keyword evidence="9 16" id="KW-1133">Transmembrane helix</keyword>
<sequence length="442" mass="47614">MFALAASAYRAIMRDPESPQKPRFLRASFRTLAALALMGALAACNSVVLRPAGDVARQQSDLVVVSTVLMLIIIVPVMALTVFFAWRYRASNSAAEYQPDWDHSTQLELVIWAAPLLIIICLGALTWVGTHLLDPYRAIGRLDEHTPVAPDARPLEIDVVALDWKWLFIYPEQGVATVNELVVPTGRPLQFRITSSSVMNSFYVPAMAGQIYAMPGMETRLHAVMNRPVTSVGFSANYSGAGFSNMRFPVRALGSDGFDRWIGEVRATGVKPQPAGRPADDVVPGDPPVPMLGGTLDRAAYLTLEKPSEKVPSIRFAAVDPQLYDAVVNMCVEPGKMCTSEMMAIDMRGGLGKAGIRNVSMLAYDKHGRQATLAAKANPGEAVRRELAWVRALCARAPGKTPDGTVRPPLDPRALGGAGLPAPGTAQSRAPASASFPLLSRN</sequence>
<evidence type="ECO:0000256" key="10">
    <source>
        <dbReference type="ARBA" id="ARBA00023002"/>
    </source>
</evidence>
<keyword evidence="10" id="KW-0560">Oxidoreductase</keyword>
<feature type="region of interest" description="Disordered" evidence="15">
    <location>
        <begin position="398"/>
        <end position="442"/>
    </location>
</feature>
<evidence type="ECO:0000256" key="5">
    <source>
        <dbReference type="ARBA" id="ARBA00022660"/>
    </source>
</evidence>
<dbReference type="SUPFAM" id="SSF81464">
    <property type="entry name" value="Cytochrome c oxidase subunit II-like, transmembrane region"/>
    <property type="match status" value="1"/>
</dbReference>
<evidence type="ECO:0000256" key="3">
    <source>
        <dbReference type="ARBA" id="ARBA00022448"/>
    </source>
</evidence>
<evidence type="ECO:0000256" key="8">
    <source>
        <dbReference type="ARBA" id="ARBA00022982"/>
    </source>
</evidence>
<dbReference type="PROSITE" id="PS50999">
    <property type="entry name" value="COX2_TM"/>
    <property type="match status" value="1"/>
</dbReference>
<evidence type="ECO:0000256" key="2">
    <source>
        <dbReference type="ARBA" id="ARBA00007866"/>
    </source>
</evidence>
<keyword evidence="11 16" id="KW-0472">Membrane</keyword>
<accession>A0A918UG50</accession>
<dbReference type="InterPro" id="IPR045187">
    <property type="entry name" value="CcO_II"/>
</dbReference>
<evidence type="ECO:0000313" key="20">
    <source>
        <dbReference type="Proteomes" id="UP000648075"/>
    </source>
</evidence>
<dbReference type="AlphaFoldDB" id="A0A918UG50"/>
<organism evidence="19 20">
    <name type="scientific">Novosphingobium colocasiae</name>
    <dbReference type="NCBI Taxonomy" id="1256513"/>
    <lineage>
        <taxon>Bacteria</taxon>
        <taxon>Pseudomonadati</taxon>
        <taxon>Pseudomonadota</taxon>
        <taxon>Alphaproteobacteria</taxon>
        <taxon>Sphingomonadales</taxon>
        <taxon>Sphingomonadaceae</taxon>
        <taxon>Novosphingobium</taxon>
    </lineage>
</organism>
<protein>
    <recommendedName>
        <fullName evidence="14">Ubiquinol oxidase polypeptide II</fullName>
    </recommendedName>
</protein>
<comment type="similarity">
    <text evidence="2">Belongs to the cytochrome c oxidase subunit 2 family.</text>
</comment>
<dbReference type="EMBL" id="BMZA01000005">
    <property type="protein sequence ID" value="GGZ03363.1"/>
    <property type="molecule type" value="Genomic_DNA"/>
</dbReference>
<keyword evidence="5" id="KW-0679">Respiratory chain</keyword>
<dbReference type="NCBIfam" id="TIGR01433">
    <property type="entry name" value="CyoA"/>
    <property type="match status" value="1"/>
</dbReference>
<dbReference type="InterPro" id="IPR010514">
    <property type="entry name" value="COX_ARM"/>
</dbReference>
<comment type="subcellular location">
    <subcellularLocation>
        <location evidence="1">Cell membrane</location>
        <topology evidence="1">Multi-pass membrane protein</topology>
    </subcellularLocation>
</comment>
<keyword evidence="3" id="KW-0813">Transport</keyword>
<evidence type="ECO:0000259" key="17">
    <source>
        <dbReference type="PROSITE" id="PS50857"/>
    </source>
</evidence>
<dbReference type="CDD" id="cd04212">
    <property type="entry name" value="CuRO_UO_II"/>
    <property type="match status" value="1"/>
</dbReference>
<evidence type="ECO:0000256" key="15">
    <source>
        <dbReference type="SAM" id="MobiDB-lite"/>
    </source>
</evidence>
<evidence type="ECO:0000256" key="9">
    <source>
        <dbReference type="ARBA" id="ARBA00022989"/>
    </source>
</evidence>
<feature type="transmembrane region" description="Helical" evidence="16">
    <location>
        <begin position="62"/>
        <end position="86"/>
    </location>
</feature>
<dbReference type="Pfam" id="PF00116">
    <property type="entry name" value="COX2"/>
    <property type="match status" value="1"/>
</dbReference>
<keyword evidence="13" id="KW-0449">Lipoprotein</keyword>
<keyword evidence="8" id="KW-0249">Electron transport</keyword>
<dbReference type="PANTHER" id="PTHR22888:SF18">
    <property type="entry name" value="CYTOCHROME BO(3) UBIQUINOL OXIDASE SUBUNIT 2"/>
    <property type="match status" value="1"/>
</dbReference>